<dbReference type="OMA" id="GHEEVIC"/>
<feature type="region of interest" description="Disordered" evidence="1">
    <location>
        <begin position="188"/>
        <end position="230"/>
    </location>
</feature>
<dbReference type="GeneID" id="7445284"/>
<accession>B8BQA5</accession>
<evidence type="ECO:0000313" key="2">
    <source>
        <dbReference type="EMBL" id="EED95749.1"/>
    </source>
</evidence>
<feature type="region of interest" description="Disordered" evidence="1">
    <location>
        <begin position="1227"/>
        <end position="1252"/>
    </location>
</feature>
<feature type="compositionally biased region" description="Polar residues" evidence="1">
    <location>
        <begin position="118"/>
        <end position="130"/>
    </location>
</feature>
<organism evidence="2 3">
    <name type="scientific">Thalassiosira pseudonana</name>
    <name type="common">Marine diatom</name>
    <name type="synonym">Cyclotella nana</name>
    <dbReference type="NCBI Taxonomy" id="35128"/>
    <lineage>
        <taxon>Eukaryota</taxon>
        <taxon>Sar</taxon>
        <taxon>Stramenopiles</taxon>
        <taxon>Ochrophyta</taxon>
        <taxon>Bacillariophyta</taxon>
        <taxon>Coscinodiscophyceae</taxon>
        <taxon>Thalassiosirophycidae</taxon>
        <taxon>Thalassiosirales</taxon>
        <taxon>Thalassiosiraceae</taxon>
        <taxon>Thalassiosira</taxon>
    </lineage>
</organism>
<feature type="compositionally biased region" description="Low complexity" evidence="1">
    <location>
        <begin position="215"/>
        <end position="224"/>
    </location>
</feature>
<dbReference type="Proteomes" id="UP000001449">
    <property type="component" value="Chromosome 1"/>
</dbReference>
<reference evidence="2 3" key="1">
    <citation type="journal article" date="2004" name="Science">
        <title>The genome of the diatom Thalassiosira pseudonana: ecology, evolution, and metabolism.</title>
        <authorList>
            <person name="Armbrust E.V."/>
            <person name="Berges J.A."/>
            <person name="Bowler C."/>
            <person name="Green B.R."/>
            <person name="Martinez D."/>
            <person name="Putnam N.H."/>
            <person name="Zhou S."/>
            <person name="Allen A.E."/>
            <person name="Apt K.E."/>
            <person name="Bechner M."/>
            <person name="Brzezinski M.A."/>
            <person name="Chaal B.K."/>
            <person name="Chiovitti A."/>
            <person name="Davis A.K."/>
            <person name="Demarest M.S."/>
            <person name="Detter J.C."/>
            <person name="Glavina T."/>
            <person name="Goodstein D."/>
            <person name="Hadi M.Z."/>
            <person name="Hellsten U."/>
            <person name="Hildebrand M."/>
            <person name="Jenkins B.D."/>
            <person name="Jurka J."/>
            <person name="Kapitonov V.V."/>
            <person name="Kroger N."/>
            <person name="Lau W.W."/>
            <person name="Lane T.W."/>
            <person name="Larimer F.W."/>
            <person name="Lippmeier J.C."/>
            <person name="Lucas S."/>
            <person name="Medina M."/>
            <person name="Montsant A."/>
            <person name="Obornik M."/>
            <person name="Parker M.S."/>
            <person name="Palenik B."/>
            <person name="Pazour G.J."/>
            <person name="Richardson P.M."/>
            <person name="Rynearson T.A."/>
            <person name="Saito M.A."/>
            <person name="Schwartz D.C."/>
            <person name="Thamatrakoln K."/>
            <person name="Valentin K."/>
            <person name="Vardi A."/>
            <person name="Wilkerson F.P."/>
            <person name="Rokhsar D.S."/>
        </authorList>
    </citation>
    <scope>NUCLEOTIDE SEQUENCE [LARGE SCALE GENOMIC DNA]</scope>
    <source>
        <strain evidence="2 3">CCMP1335</strain>
    </source>
</reference>
<dbReference type="GO" id="GO:0006366">
    <property type="term" value="P:transcription by RNA polymerase II"/>
    <property type="evidence" value="ECO:0007669"/>
    <property type="project" value="InterPro"/>
</dbReference>
<gene>
    <name evidence="2" type="ORF">THAPSDRAFT_1216</name>
</gene>
<dbReference type="InParanoid" id="B8BQA5"/>
<feature type="region of interest" description="Disordered" evidence="1">
    <location>
        <begin position="20"/>
        <end position="134"/>
    </location>
</feature>
<keyword evidence="3" id="KW-1185">Reference proteome</keyword>
<reference evidence="2 3" key="2">
    <citation type="journal article" date="2008" name="Nature">
        <title>The Phaeodactylum genome reveals the evolutionary history of diatom genomes.</title>
        <authorList>
            <person name="Bowler C."/>
            <person name="Allen A.E."/>
            <person name="Badger J.H."/>
            <person name="Grimwood J."/>
            <person name="Jabbari K."/>
            <person name="Kuo A."/>
            <person name="Maheswari U."/>
            <person name="Martens C."/>
            <person name="Maumus F."/>
            <person name="Otillar R.P."/>
            <person name="Rayko E."/>
            <person name="Salamov A."/>
            <person name="Vandepoele K."/>
            <person name="Beszteri B."/>
            <person name="Gruber A."/>
            <person name="Heijde M."/>
            <person name="Katinka M."/>
            <person name="Mock T."/>
            <person name="Valentin K."/>
            <person name="Verret F."/>
            <person name="Berges J.A."/>
            <person name="Brownlee C."/>
            <person name="Cadoret J.P."/>
            <person name="Chiovitti A."/>
            <person name="Choi C.J."/>
            <person name="Coesel S."/>
            <person name="De Martino A."/>
            <person name="Detter J.C."/>
            <person name="Durkin C."/>
            <person name="Falciatore A."/>
            <person name="Fournet J."/>
            <person name="Haruta M."/>
            <person name="Huysman M.J."/>
            <person name="Jenkins B.D."/>
            <person name="Jiroutova K."/>
            <person name="Jorgensen R.E."/>
            <person name="Joubert Y."/>
            <person name="Kaplan A."/>
            <person name="Kroger N."/>
            <person name="Kroth P.G."/>
            <person name="La Roche J."/>
            <person name="Lindquist E."/>
            <person name="Lommer M."/>
            <person name="Martin-Jezequel V."/>
            <person name="Lopez P.J."/>
            <person name="Lucas S."/>
            <person name="Mangogna M."/>
            <person name="McGinnis K."/>
            <person name="Medlin L.K."/>
            <person name="Montsant A."/>
            <person name="Oudot-Le Secq M.P."/>
            <person name="Napoli C."/>
            <person name="Obornik M."/>
            <person name="Parker M.S."/>
            <person name="Petit J.L."/>
            <person name="Porcel B.M."/>
            <person name="Poulsen N."/>
            <person name="Robison M."/>
            <person name="Rychlewski L."/>
            <person name="Rynearson T.A."/>
            <person name="Schmutz J."/>
            <person name="Shapiro H."/>
            <person name="Siaut M."/>
            <person name="Stanley M."/>
            <person name="Sussman M.R."/>
            <person name="Taylor A.R."/>
            <person name="Vardi A."/>
            <person name="von Dassow P."/>
            <person name="Vyverman W."/>
            <person name="Willis A."/>
            <person name="Wyrwicz L.S."/>
            <person name="Rokhsar D.S."/>
            <person name="Weissenbach J."/>
            <person name="Armbrust E.V."/>
            <person name="Green B.R."/>
            <person name="Van de Peer Y."/>
            <person name="Grigoriev I.V."/>
        </authorList>
    </citation>
    <scope>NUCLEOTIDE SEQUENCE [LARGE SCALE GENOMIC DNA]</scope>
    <source>
        <strain evidence="2 3">CCMP1335</strain>
    </source>
</reference>
<dbReference type="KEGG" id="tps:THAPSDRAFT_1216"/>
<dbReference type="InterPro" id="IPR039913">
    <property type="entry name" value="RPAP1/Rba50"/>
</dbReference>
<dbReference type="PANTHER" id="PTHR21483:SF18">
    <property type="entry name" value="RNA POLYMERASE II-ASSOCIATED PROTEIN 1"/>
    <property type="match status" value="1"/>
</dbReference>
<proteinExistence type="predicted"/>
<name>B8BQA5_THAPS</name>
<dbReference type="PANTHER" id="PTHR21483">
    <property type="entry name" value="RNA POLYMERASE II-ASSOCIATED PROTEIN 1"/>
    <property type="match status" value="1"/>
</dbReference>
<dbReference type="EMBL" id="CM000638">
    <property type="protein sequence ID" value="EED95749.1"/>
    <property type="molecule type" value="Genomic_DNA"/>
</dbReference>
<dbReference type="PaxDb" id="35128-Thaps1216"/>
<feature type="compositionally biased region" description="Basic and acidic residues" evidence="1">
    <location>
        <begin position="1229"/>
        <end position="1252"/>
    </location>
</feature>
<evidence type="ECO:0000313" key="3">
    <source>
        <dbReference type="Proteomes" id="UP000001449"/>
    </source>
</evidence>
<evidence type="ECO:0000256" key="1">
    <source>
        <dbReference type="SAM" id="MobiDB-lite"/>
    </source>
</evidence>
<dbReference type="eggNOG" id="ENOG502SH5X">
    <property type="taxonomic scope" value="Eukaryota"/>
</dbReference>
<dbReference type="RefSeq" id="XP_002286108.1">
    <property type="nucleotide sequence ID" value="XM_002286072.1"/>
</dbReference>
<dbReference type="HOGENOM" id="CLU_249883_0_0_1"/>
<sequence length="1477" mass="162283">MANTEGLTDEALSSLLALPSADEQQRLNSRPQHKSRAADGIPFPRRSLAQREQLMELGEGERPAATVIRASKPPTIHSASSLKKGVAVAERDPSLVDNNGVKHPESDNDANPPDGNVVENNANDTSTKTNPRPVMLSDSIRERPVRTACSTNFTQIAAGTKPRISRFKQRTLEKNGFGISVSPTAGGFPSLDRPVGSLTRKGRGTSRVGESRGANTNVNNTNTNKPSYQQQNVHKEPQLNSDASGVGTATHSMLANMSIEEIREGVDEIKSILSAESIEFLRMRGKKKLAQSTGVKNTQHNHSIALSTVSTLILSKEAEIEFEEQRVRDEKEKTARLLSSVRTPEDMDRAYDEALRLGLATELPSSTLGSADPTSIVGSETLTEHRRATAPDELRIATSLLRSTAPRQRLLGARSVCSILEKDVDIMMETRSSKSHSSSYRDITAVRDLYPPLLPVALRCLLDESVAASQTTGGRVLLSLVLRCMHSLMMLSVHPYQLVCVNQTKGNADPFRVFQTWFMSDVSHVPSGSELYPPTTIKPIENEQANGSCYRADSSASTAESDSKAFYNDPAWTLLSRMRILPCLSDVLMCLSKDVSSGVVVPTTSIGSVCGILAMLSVRSAGAAGAIARHKGLLPFIVSYCLSPVHQNVENNDESERSFRAYTVRPALILLCHLAQQSQDIAELEFPFQSIFPDLQAILCLGDGKEEELDVQMWSLVLIRILFRYGLCFEQVQTLIGLSASYVASPKCNTIASHYFTLYSHICDGARAFSSSQNNTVKDQMSTITEDLDCLVMSGVWLSSPVKSCTTSLQASMNKVNDKEVSAGTMQLAASQLCFIASYLSAAASAYLGEDVQDDTKTSFIPIVSRDSCVEVYEAVLGSHLLEHALEIALRRAFCAYWNKASDSRSQSMEEEAAACAFVSSFMKFVKAISDGNLEKARLYGIVLNSLQKARSSHQSTTIDAELIHPGRQSWFVEAEYCLLAFLCTESNKFQSTSLFLSAFAFSLVGRLGIGNEAIADFIFNQDSLFQVNSDTENIASSNCSLQRTFSRELSDSNDRMAQLDHSSRLHGKGPFELSSLRCRANFSGKAKGREEDRLLLPVGEIWLWNVLSSTVTYPSNSAGNAISDEEAGDKPSDIISHTLGLLLQLEVSTKSAAYPSLINNGTKLYHVANVCLFPEEILRDSFIGSAITSLYKQFTCNDSNGSSTLIGDFIKACFNHSRLSKRHFAATRGERTSATEQKLRASLEAEQSRSEDVSKDEMRALNDFISDMCDSYIEYGGQYSAFTNFMRLFLRHDFPPKTITIALAKLHPILHVLTMEEEEREATYLTLFQSISGGLPSLDSSQRDPGIVLDSFADALKKKDKELQRNDYVYLLAIAVLSRNLASSSQRCECGLQAMKQRLTGVRSSVFYDITQVSRQFLCDKIGSKDRLVSCVLGFCLNETNSLSAQEESVQTIWQWDDGREGVWERAISALKGSCD</sequence>
<protein>
    <submittedName>
        <fullName evidence="2">Uncharacterized protein</fullName>
    </submittedName>
</protein>
<feature type="compositionally biased region" description="Basic and acidic residues" evidence="1">
    <location>
        <begin position="89"/>
        <end position="106"/>
    </location>
</feature>